<evidence type="ECO:0000313" key="3">
    <source>
        <dbReference type="EMBL" id="CAH1782576.1"/>
    </source>
</evidence>
<feature type="non-terminal residue" evidence="3">
    <location>
        <position position="1"/>
    </location>
</feature>
<dbReference type="PANTHER" id="PTHR10132">
    <property type="entry name" value="ALPHA-/EPSILON-SARCOGLYCAN FAMILY MEMBER"/>
    <property type="match status" value="1"/>
</dbReference>
<dbReference type="AlphaFoldDB" id="A0A8S4NLJ7"/>
<dbReference type="GO" id="GO:0016012">
    <property type="term" value="C:sarcoglycan complex"/>
    <property type="evidence" value="ECO:0007669"/>
    <property type="project" value="InterPro"/>
</dbReference>
<keyword evidence="2" id="KW-1133">Transmembrane helix</keyword>
<keyword evidence="2" id="KW-0812">Transmembrane</keyword>
<evidence type="ECO:0000256" key="1">
    <source>
        <dbReference type="SAM" id="MobiDB-lite"/>
    </source>
</evidence>
<dbReference type="InterPro" id="IPR008908">
    <property type="entry name" value="Sarcoglycan_alpha/epsilon"/>
</dbReference>
<reference evidence="3" key="1">
    <citation type="submission" date="2022-03" db="EMBL/GenBank/DDBJ databases">
        <authorList>
            <person name="Martin C."/>
        </authorList>
    </citation>
    <scope>NUCLEOTIDE SEQUENCE</scope>
</reference>
<accession>A0A8S4NLJ7</accession>
<name>A0A8S4NLJ7_OWEFU</name>
<feature type="compositionally biased region" description="Polar residues" evidence="1">
    <location>
        <begin position="118"/>
        <end position="131"/>
    </location>
</feature>
<protein>
    <submittedName>
        <fullName evidence="3">Uncharacterized protein</fullName>
    </submittedName>
</protein>
<keyword evidence="2" id="KW-0472">Membrane</keyword>
<feature type="compositionally biased region" description="Basic and acidic residues" evidence="1">
    <location>
        <begin position="147"/>
        <end position="179"/>
    </location>
</feature>
<feature type="transmembrane region" description="Helical" evidence="2">
    <location>
        <begin position="35"/>
        <end position="60"/>
    </location>
</feature>
<gene>
    <name evidence="3" type="ORF">OFUS_LOCUS9009</name>
</gene>
<dbReference type="PANTHER" id="PTHR10132:SF14">
    <property type="entry name" value="SARCOGLYCAN ALPHA, ISOFORM C"/>
    <property type="match status" value="1"/>
</dbReference>
<feature type="region of interest" description="Disordered" evidence="1">
    <location>
        <begin position="98"/>
        <end position="194"/>
    </location>
</feature>
<dbReference type="EMBL" id="CAIIXF020000005">
    <property type="protein sequence ID" value="CAH1782576.1"/>
    <property type="molecule type" value="Genomic_DNA"/>
</dbReference>
<dbReference type="Proteomes" id="UP000749559">
    <property type="component" value="Unassembled WGS sequence"/>
</dbReference>
<feature type="compositionally biased region" description="Polar residues" evidence="1">
    <location>
        <begin position="184"/>
        <end position="194"/>
    </location>
</feature>
<organism evidence="3 4">
    <name type="scientific">Owenia fusiformis</name>
    <name type="common">Polychaete worm</name>
    <dbReference type="NCBI Taxonomy" id="6347"/>
    <lineage>
        <taxon>Eukaryota</taxon>
        <taxon>Metazoa</taxon>
        <taxon>Spiralia</taxon>
        <taxon>Lophotrochozoa</taxon>
        <taxon>Annelida</taxon>
        <taxon>Polychaeta</taxon>
        <taxon>Sedentaria</taxon>
        <taxon>Canalipalpata</taxon>
        <taxon>Sabellida</taxon>
        <taxon>Oweniida</taxon>
        <taxon>Oweniidae</taxon>
        <taxon>Owenia</taxon>
    </lineage>
</organism>
<dbReference type="OrthoDB" id="10019906at2759"/>
<comment type="caution">
    <text evidence="3">The sequence shown here is derived from an EMBL/GenBank/DDBJ whole genome shotgun (WGS) entry which is preliminary data.</text>
</comment>
<evidence type="ECO:0000256" key="2">
    <source>
        <dbReference type="SAM" id="Phobius"/>
    </source>
</evidence>
<evidence type="ECO:0000313" key="4">
    <source>
        <dbReference type="Proteomes" id="UP000749559"/>
    </source>
</evidence>
<sequence length="194" mass="21850">IKLPKAVPEPSPEPIAMETDFFFSGDVIAPRDFQTSFICVIVVPSVVIVILVIFFSYLMFARREGVDKRDQMTPEHQLLQFNSIRRATTNLRYLSTRRDNPQWPATSTPVHPAPTPPSSSRADLTSVTDPRSQAPPPYKLPPTYHTDPGDTSRSRSLSRHTEPDHDVSHFPEGEGHVGEEEQLVPTNNNNTHRE</sequence>
<keyword evidence="4" id="KW-1185">Reference proteome</keyword>
<proteinExistence type="predicted"/>